<name>A0ACB9EG23_ARCLA</name>
<dbReference type="EMBL" id="CM042048">
    <property type="protein sequence ID" value="KAI3757770.1"/>
    <property type="molecule type" value="Genomic_DNA"/>
</dbReference>
<evidence type="ECO:0000313" key="1">
    <source>
        <dbReference type="EMBL" id="KAI3757770.1"/>
    </source>
</evidence>
<proteinExistence type="predicted"/>
<sequence>METSSPNNKRLIGELIRGRDSTKKLQNLLRRKTEDDGTVSAEDLVMKILGSFSDSLSVLTSCTSGESPTTTYVGSACSGDRTLDSGESQKNPAPVVKDRRGCYKRRKTENSWVKIVDSFEDGFAWRKYGQKEILNAKFPRCYFRCTHKNEGCKAIKQVQKLEDGSEMFHITYFGHHTCQNMHKNTHMFSDSGALSVFLLNFEDNKINNSPSSPSTITNVHNTPLMEQEDDSNAQSDDHMAFNTNHGQSSIPMWKDMIGDLESSHEEFFNNGGYLSGGFKFEENIFL</sequence>
<gene>
    <name evidence="1" type="ORF">L6452_05313</name>
</gene>
<dbReference type="Proteomes" id="UP001055879">
    <property type="component" value="Linkage Group LG02"/>
</dbReference>
<reference evidence="1 2" key="2">
    <citation type="journal article" date="2022" name="Mol. Ecol. Resour.">
        <title>The genomes of chicory, endive, great burdock and yacon provide insights into Asteraceae paleo-polyploidization history and plant inulin production.</title>
        <authorList>
            <person name="Fan W."/>
            <person name="Wang S."/>
            <person name="Wang H."/>
            <person name="Wang A."/>
            <person name="Jiang F."/>
            <person name="Liu H."/>
            <person name="Zhao H."/>
            <person name="Xu D."/>
            <person name="Zhang Y."/>
        </authorList>
    </citation>
    <scope>NUCLEOTIDE SEQUENCE [LARGE SCALE GENOMIC DNA]</scope>
    <source>
        <strain evidence="2">cv. Niubang</strain>
    </source>
</reference>
<organism evidence="1 2">
    <name type="scientific">Arctium lappa</name>
    <name type="common">Greater burdock</name>
    <name type="synonym">Lappa major</name>
    <dbReference type="NCBI Taxonomy" id="4217"/>
    <lineage>
        <taxon>Eukaryota</taxon>
        <taxon>Viridiplantae</taxon>
        <taxon>Streptophyta</taxon>
        <taxon>Embryophyta</taxon>
        <taxon>Tracheophyta</taxon>
        <taxon>Spermatophyta</taxon>
        <taxon>Magnoliopsida</taxon>
        <taxon>eudicotyledons</taxon>
        <taxon>Gunneridae</taxon>
        <taxon>Pentapetalae</taxon>
        <taxon>asterids</taxon>
        <taxon>campanulids</taxon>
        <taxon>Asterales</taxon>
        <taxon>Asteraceae</taxon>
        <taxon>Carduoideae</taxon>
        <taxon>Cardueae</taxon>
        <taxon>Arctiinae</taxon>
        <taxon>Arctium</taxon>
    </lineage>
</organism>
<evidence type="ECO:0000313" key="2">
    <source>
        <dbReference type="Proteomes" id="UP001055879"/>
    </source>
</evidence>
<protein>
    <submittedName>
        <fullName evidence="1">Uncharacterized protein</fullName>
    </submittedName>
</protein>
<comment type="caution">
    <text evidence="1">The sequence shown here is derived from an EMBL/GenBank/DDBJ whole genome shotgun (WGS) entry which is preliminary data.</text>
</comment>
<reference evidence="2" key="1">
    <citation type="journal article" date="2022" name="Mol. Ecol. Resour.">
        <title>The genomes of chicory, endive, great burdock and yacon provide insights into Asteraceae palaeo-polyploidization history and plant inulin production.</title>
        <authorList>
            <person name="Fan W."/>
            <person name="Wang S."/>
            <person name="Wang H."/>
            <person name="Wang A."/>
            <person name="Jiang F."/>
            <person name="Liu H."/>
            <person name="Zhao H."/>
            <person name="Xu D."/>
            <person name="Zhang Y."/>
        </authorList>
    </citation>
    <scope>NUCLEOTIDE SEQUENCE [LARGE SCALE GENOMIC DNA]</scope>
    <source>
        <strain evidence="2">cv. Niubang</strain>
    </source>
</reference>
<accession>A0ACB9EG23</accession>
<keyword evidence="2" id="KW-1185">Reference proteome</keyword>